<name>A0ABW4SJN1_9BACL</name>
<proteinExistence type="predicted"/>
<dbReference type="EMBL" id="JBHUGI010000034">
    <property type="protein sequence ID" value="MFD1929349.1"/>
    <property type="molecule type" value="Genomic_DNA"/>
</dbReference>
<comment type="caution">
    <text evidence="1">The sequence shown here is derived from an EMBL/GenBank/DDBJ whole genome shotgun (WGS) entry which is preliminary data.</text>
</comment>
<gene>
    <name evidence="1" type="ORF">ACFSFY_15005</name>
</gene>
<dbReference type="RefSeq" id="WP_381539407.1">
    <property type="nucleotide sequence ID" value="NZ_JBHUGI010000034.1"/>
</dbReference>
<evidence type="ECO:0008006" key="3">
    <source>
        <dbReference type="Google" id="ProtNLM"/>
    </source>
</evidence>
<dbReference type="Proteomes" id="UP001597218">
    <property type="component" value="Unassembled WGS sequence"/>
</dbReference>
<reference evidence="2" key="1">
    <citation type="journal article" date="2019" name="Int. J. Syst. Evol. Microbiol.">
        <title>The Global Catalogue of Microorganisms (GCM) 10K type strain sequencing project: providing services to taxonomists for standard genome sequencing and annotation.</title>
        <authorList>
            <consortium name="The Broad Institute Genomics Platform"/>
            <consortium name="The Broad Institute Genome Sequencing Center for Infectious Disease"/>
            <person name="Wu L."/>
            <person name="Ma J."/>
        </authorList>
    </citation>
    <scope>NUCLEOTIDE SEQUENCE [LARGE SCALE GENOMIC DNA]</scope>
    <source>
        <strain evidence="2">CGMCC 4.7177</strain>
    </source>
</reference>
<sequence>MYKSLSPNLKISITRSITQAFEQYMSDIAWSEDKFRIEDFVSSWRQYITTKALWYTEIPEDVKLNPEFHEELAGRINKIINRILQDPPTDEQIAAIQIMQEEQGTHYEYDCKAQAAYVEGLLKK</sequence>
<organism evidence="1 2">
    <name type="scientific">Sporosarcina siberiensis</name>
    <dbReference type="NCBI Taxonomy" id="1365606"/>
    <lineage>
        <taxon>Bacteria</taxon>
        <taxon>Bacillati</taxon>
        <taxon>Bacillota</taxon>
        <taxon>Bacilli</taxon>
        <taxon>Bacillales</taxon>
        <taxon>Caryophanaceae</taxon>
        <taxon>Sporosarcina</taxon>
    </lineage>
</organism>
<protein>
    <recommendedName>
        <fullName evidence="3">Group-specific protein</fullName>
    </recommendedName>
</protein>
<evidence type="ECO:0000313" key="1">
    <source>
        <dbReference type="EMBL" id="MFD1929349.1"/>
    </source>
</evidence>
<keyword evidence="2" id="KW-1185">Reference proteome</keyword>
<accession>A0ABW4SJN1</accession>
<evidence type="ECO:0000313" key="2">
    <source>
        <dbReference type="Proteomes" id="UP001597218"/>
    </source>
</evidence>